<keyword evidence="3" id="KW-1185">Reference proteome</keyword>
<dbReference type="AlphaFoldDB" id="A0A7J7LI08"/>
<dbReference type="Pfam" id="PF10551">
    <property type="entry name" value="MULE"/>
    <property type="match status" value="1"/>
</dbReference>
<dbReference type="EMBL" id="JACGCM010002279">
    <property type="protein sequence ID" value="KAF6142179.1"/>
    <property type="molecule type" value="Genomic_DNA"/>
</dbReference>
<evidence type="ECO:0000313" key="2">
    <source>
        <dbReference type="EMBL" id="KAF6142179.1"/>
    </source>
</evidence>
<dbReference type="InterPro" id="IPR018289">
    <property type="entry name" value="MULE_transposase_dom"/>
</dbReference>
<gene>
    <name evidence="2" type="ORF">GIB67_037097</name>
</gene>
<name>A0A7J7LI08_9MAGN</name>
<dbReference type="PANTHER" id="PTHR31973">
    <property type="entry name" value="POLYPROTEIN, PUTATIVE-RELATED"/>
    <property type="match status" value="1"/>
</dbReference>
<sequence>MHFIHECSGKNDTLSINTNVIWVAKETKNLIRDASTVKPMQISDIVYRSFGVRVLYYTAWNARNMVMEKIVGSYDKGYTICLELCVQIQKSNPGSIATCSREDDNLKFADMCISFKATLDGFTKGCRPILGLYGYFLKGKYGGQCLSIKSLDANTGLFPIATFLCRSECQTTLIKFLTLVQGQLTLYPSKLIFISDRQKGLVEAVLLVSPYSNHRFYFRHMHKNFKQLYRGTYLMTLAWNSSKAYKKSVIKENLNKLEVAEPDAKTWLEREPCESWCRSYFDASTKYEHVTNNFSESFNNWIIKIRDKPLNKMVERLNLIQMTLMYERKLKAREWDQNGLVPRAVKRIKLLKTYSHHYRLEGFQKDQWLILNDSDTIKLGKTYMHLQCLANYWIALCTCSQSD</sequence>
<comment type="caution">
    <text evidence="2">The sequence shown here is derived from an EMBL/GenBank/DDBJ whole genome shotgun (WGS) entry which is preliminary data.</text>
</comment>
<reference evidence="2 3" key="1">
    <citation type="journal article" date="2020" name="IScience">
        <title>Genome Sequencing of the Endangered Kingdonia uniflora (Circaeasteraceae, Ranunculales) Reveals Potential Mechanisms of Evolutionary Specialization.</title>
        <authorList>
            <person name="Sun Y."/>
            <person name="Deng T."/>
            <person name="Zhang A."/>
            <person name="Moore M.J."/>
            <person name="Landis J.B."/>
            <person name="Lin N."/>
            <person name="Zhang H."/>
            <person name="Zhang X."/>
            <person name="Huang J."/>
            <person name="Zhang X."/>
            <person name="Sun H."/>
            <person name="Wang H."/>
        </authorList>
    </citation>
    <scope>NUCLEOTIDE SEQUENCE [LARGE SCALE GENOMIC DNA]</scope>
    <source>
        <strain evidence="2">TB1705</strain>
        <tissue evidence="2">Leaf</tissue>
    </source>
</reference>
<organism evidence="2 3">
    <name type="scientific">Kingdonia uniflora</name>
    <dbReference type="NCBI Taxonomy" id="39325"/>
    <lineage>
        <taxon>Eukaryota</taxon>
        <taxon>Viridiplantae</taxon>
        <taxon>Streptophyta</taxon>
        <taxon>Embryophyta</taxon>
        <taxon>Tracheophyta</taxon>
        <taxon>Spermatophyta</taxon>
        <taxon>Magnoliopsida</taxon>
        <taxon>Ranunculales</taxon>
        <taxon>Circaeasteraceae</taxon>
        <taxon>Kingdonia</taxon>
    </lineage>
</organism>
<dbReference type="PANTHER" id="PTHR31973:SF187">
    <property type="entry name" value="MUTATOR TRANSPOSASE MUDRA PROTEIN"/>
    <property type="match status" value="1"/>
</dbReference>
<protein>
    <recommendedName>
        <fullName evidence="1">MULE transposase domain-containing protein</fullName>
    </recommendedName>
</protein>
<accession>A0A7J7LI08</accession>
<dbReference type="Proteomes" id="UP000541444">
    <property type="component" value="Unassembled WGS sequence"/>
</dbReference>
<dbReference type="OrthoDB" id="785835at2759"/>
<proteinExistence type="predicted"/>
<evidence type="ECO:0000313" key="3">
    <source>
        <dbReference type="Proteomes" id="UP000541444"/>
    </source>
</evidence>
<evidence type="ECO:0000259" key="1">
    <source>
        <dbReference type="Pfam" id="PF10551"/>
    </source>
</evidence>
<feature type="domain" description="MULE transposase" evidence="1">
    <location>
        <begin position="134"/>
        <end position="224"/>
    </location>
</feature>